<evidence type="ECO:0000256" key="10">
    <source>
        <dbReference type="HAMAP-Rule" id="MF_04059"/>
    </source>
</evidence>
<feature type="active site" evidence="10 12">
    <location>
        <position position="72"/>
    </location>
</feature>
<sequence length="204" mass="23333">MAGTSTSELIAIVKSLQLDANFLGVFDKNFPGFLDTSKLAYAIVNTGDYISGGVHWIAFAFDPTSAIFYMFDPFGWSKADLLQKYQFQYDRMIKATAMHTQSRCVRLVKSVQAVQCICSAACGLFCCLFLASFYYYRHSPMINNPIIDIVRGIPLADMLTPFGIFVTHQNQKNLYLWLYVHSMYFRMHAREIKHNTRINIIPVH</sequence>
<comment type="subcellular location">
    <subcellularLocation>
        <location evidence="10">Virion</location>
    </subcellularLocation>
    <subcellularLocation>
        <location evidence="10">Host nucleus</location>
    </subcellularLocation>
    <text evidence="10">Present in about 10 copies per virion.</text>
</comment>
<evidence type="ECO:0000256" key="5">
    <source>
        <dbReference type="ARBA" id="ARBA00022813"/>
    </source>
</evidence>
<keyword evidence="5 10" id="KW-0068">Autocatalytic cleavage</keyword>
<keyword evidence="3 10" id="KW-0378">Hydrolase</keyword>
<comment type="miscellaneous">
    <text evidence="10">All late proteins expressed from the major late promoter are produced by alternative splicing and alternative polyadenylation of the same gene giving rise to non-overlapping ORFs. A leader sequence is present in the N-terminus of all these mRNAs and is recognized by the viral shutoff protein to provide expression although conventional translation via ribosome scanning from the cap has been shut off in the host cell.</text>
</comment>
<reference evidence="14 15" key="1">
    <citation type="journal article" date="2019" name="Vet. Microbiol.">
        <title>Disease surveillance in wild Victorian cacatuids reveals co-infection with multiple agents and detection of novel avian viruses.</title>
        <authorList>
            <person name="Sutherland M."/>
            <person name="Sarker S."/>
            <person name="Vaz P.K."/>
            <person name="Legione A.R."/>
            <person name="Devlin J.M."/>
            <person name="Macwhirter P.L."/>
            <person name="Whiteley P.L."/>
            <person name="Raidal S.R."/>
        </authorList>
    </citation>
    <scope>NUCLEOTIDE SEQUENCE [LARGE SCALE GENOMIC DNA]</scope>
    <source>
        <strain evidence="14">CorAdV1/Melbourne/2015</strain>
    </source>
</reference>
<comment type="subunit">
    <text evidence="10">Interacts with protease cofactor pVI-C; this interaction is necessary for protease activation.</text>
</comment>
<gene>
    <name evidence="10" type="primary">L3</name>
</gene>
<keyword evidence="2 10" id="KW-0645">Protease</keyword>
<dbReference type="GO" id="GO:0042025">
    <property type="term" value="C:host cell nucleus"/>
    <property type="evidence" value="ECO:0007669"/>
    <property type="project" value="UniProtKB-SubCell"/>
</dbReference>
<dbReference type="InterPro" id="IPR038765">
    <property type="entry name" value="Papain-like_cys_pep_sf"/>
</dbReference>
<keyword evidence="13" id="KW-0472">Membrane</keyword>
<evidence type="ECO:0000256" key="9">
    <source>
        <dbReference type="ARBA" id="ARBA00023157"/>
    </source>
</evidence>
<proteinExistence type="evidence at transcript level"/>
<dbReference type="GO" id="GO:0044423">
    <property type="term" value="C:virion component"/>
    <property type="evidence" value="ECO:0007669"/>
    <property type="project" value="UniProtKB-UniRule"/>
</dbReference>
<evidence type="ECO:0000256" key="1">
    <source>
        <dbReference type="ARBA" id="ARBA00022562"/>
    </source>
</evidence>
<feature type="active site" evidence="10 12">
    <location>
        <position position="55"/>
    </location>
</feature>
<evidence type="ECO:0000256" key="12">
    <source>
        <dbReference type="PIRSR" id="PIRSR001218-1"/>
    </source>
</evidence>
<dbReference type="GO" id="GO:0006508">
    <property type="term" value="P:proteolysis"/>
    <property type="evidence" value="ECO:0007669"/>
    <property type="project" value="UniProtKB-KW"/>
</dbReference>
<dbReference type="EC" id="3.4.22.39" evidence="10"/>
<dbReference type="SUPFAM" id="SSF54001">
    <property type="entry name" value="Cysteine proteinases"/>
    <property type="match status" value="1"/>
</dbReference>
<dbReference type="HAMAP" id="MF_04059">
    <property type="entry name" value="ADV_PRO"/>
    <property type="match status" value="1"/>
</dbReference>
<dbReference type="PRINTS" id="PR00703">
    <property type="entry name" value="ADVENDOPTASE"/>
</dbReference>
<name>A0A6B9LKW2_9ADEN</name>
<evidence type="ECO:0000256" key="2">
    <source>
        <dbReference type="ARBA" id="ARBA00022670"/>
    </source>
</evidence>
<feature type="disulfide bond" description="Interchain (with C-10 in cleaved protease cofactor pVI-C)" evidence="10">
    <location>
        <position position="104"/>
    </location>
</feature>
<evidence type="ECO:0000256" key="13">
    <source>
        <dbReference type="SAM" id="Phobius"/>
    </source>
</evidence>
<evidence type="ECO:0000256" key="7">
    <source>
        <dbReference type="ARBA" id="ARBA00022921"/>
    </source>
</evidence>
<keyword evidence="7 10" id="KW-0426">Late protein</keyword>
<protein>
    <recommendedName>
        <fullName evidence="10">Protease</fullName>
        <ecNumber evidence="10">3.4.22.39</ecNumber>
    </recommendedName>
    <alternativeName>
        <fullName evidence="10">Adenain</fullName>
    </alternativeName>
    <alternativeName>
        <fullName evidence="10">Adenovirus protease</fullName>
        <shortName evidence="10">AVP</shortName>
    </alternativeName>
    <alternativeName>
        <fullName evidence="10">Adenovirus proteinase</fullName>
    </alternativeName>
    <alternativeName>
        <fullName evidence="10">Endoprotease</fullName>
    </alternativeName>
</protein>
<keyword evidence="4 10" id="KW-0788">Thiol protease</keyword>
<feature type="transmembrane region" description="Helical" evidence="13">
    <location>
        <begin position="113"/>
        <end position="136"/>
    </location>
</feature>
<keyword evidence="13" id="KW-0812">Transmembrane</keyword>
<comment type="catalytic activity">
    <reaction evidence="10 11">
        <text>Cleaves proteins of the adenovirus and its host cell at two consensus sites: -Yaa-Xaa-Gly-Gly-|-Xaa- and -Yaa-Xaa-Gly-Xaa-|-Gly- (in which Yaa is Met, Ile or Leu, and Xaa is any amino acid).</text>
        <dbReference type="EC" id="3.4.22.39"/>
    </reaction>
</comment>
<dbReference type="GO" id="GO:0004197">
    <property type="term" value="F:cysteine-type endopeptidase activity"/>
    <property type="evidence" value="ECO:0007669"/>
    <property type="project" value="UniProtKB-UniRule"/>
</dbReference>
<evidence type="ECO:0000313" key="15">
    <source>
        <dbReference type="Proteomes" id="UP000681220"/>
    </source>
</evidence>
<keyword evidence="15" id="KW-1185">Reference proteome</keyword>
<keyword evidence="1 10" id="KW-1048">Host nucleus</keyword>
<accession>A0A6B9LKW2</accession>
<comment type="function">
    <text evidence="10">Cleaves viral precursor proteins (pTP, pIIIa, pVI, pVII, pVIII, and pX) inside newly assembled particles giving rise to mature virions. Protease complexed to its cofactor slides along the viral DNA to specifically locate and cleave the viral precursors. Mature virions have a weakened organization compared to the unmature virions, thereby facilitating subsequent uncoating. Without maturation, the particle lacks infectivity and is unable to uncoat. Late in adenovirus infection, in the cytoplasm, may participate in the cytoskeleton destruction. Cleaves host cell cytoskeletal keratins K7 and K18.</text>
</comment>
<feature type="active site" evidence="10 12">
    <location>
        <position position="122"/>
    </location>
</feature>
<dbReference type="Gene3D" id="3.40.395.10">
    <property type="entry name" value="Adenoviral Proteinase, Chain A"/>
    <property type="match status" value="1"/>
</dbReference>
<dbReference type="PIRSF" id="PIRSF001218">
    <property type="entry name" value="Protease_ADV"/>
    <property type="match status" value="1"/>
</dbReference>
<dbReference type="Pfam" id="PF00770">
    <property type="entry name" value="Peptidase_C5"/>
    <property type="match status" value="1"/>
</dbReference>
<keyword evidence="13" id="KW-1133">Transmembrane helix</keyword>
<evidence type="ECO:0000256" key="4">
    <source>
        <dbReference type="ARBA" id="ARBA00022807"/>
    </source>
</evidence>
<keyword evidence="8 10" id="KW-0238">DNA-binding</keyword>
<dbReference type="GO" id="GO:0003677">
    <property type="term" value="F:DNA binding"/>
    <property type="evidence" value="ECO:0007669"/>
    <property type="project" value="UniProtKB-UniRule"/>
</dbReference>
<evidence type="ECO:0000256" key="6">
    <source>
        <dbReference type="ARBA" id="ARBA00022844"/>
    </source>
</evidence>
<comment type="activity regulation">
    <text evidence="10">Requires DNA and protease cofactor for maximal activation. Inside nascent virions, becomes partially activated by binding to the viral DNA, allowing it to cleave the cofactor that binds to the protease and fully activates it. Actin, like the viral protease cofactor, seems to act as a cofactor in the cleavage of cytokeratin 18 and of actin itself.</text>
</comment>
<comment type="induction">
    <text evidence="10">Expressed in the late phase of the viral replicative cycle.</text>
</comment>
<dbReference type="InterPro" id="IPR000855">
    <property type="entry name" value="Peptidase_C5"/>
</dbReference>
<dbReference type="EMBL" id="MK227353">
    <property type="protein sequence ID" value="QHB43563.1"/>
    <property type="molecule type" value="Genomic_DNA"/>
</dbReference>
<comment type="similarity">
    <text evidence="10 11">Belongs to the peptidase C5 family.</text>
</comment>
<evidence type="ECO:0000256" key="11">
    <source>
        <dbReference type="PIRNR" id="PIRNR001218"/>
    </source>
</evidence>
<keyword evidence="6 10" id="KW-0946">Virion</keyword>
<evidence type="ECO:0000313" key="14">
    <source>
        <dbReference type="EMBL" id="QHB43563.1"/>
    </source>
</evidence>
<feature type="site" description="Cleavage; by autolysis" evidence="10">
    <location>
        <begin position="52"/>
        <end position="53"/>
    </location>
</feature>
<keyword evidence="9 10" id="KW-1015">Disulfide bond</keyword>
<evidence type="ECO:0000256" key="8">
    <source>
        <dbReference type="ARBA" id="ARBA00023125"/>
    </source>
</evidence>
<organism evidence="14 15">
    <name type="scientific">psittacine adenovirus 7</name>
    <dbReference type="NCBI Taxonomy" id="2848040"/>
    <lineage>
        <taxon>Viruses</taxon>
        <taxon>Varidnaviria</taxon>
        <taxon>Bamfordvirae</taxon>
        <taxon>Preplasmiviricota</taxon>
        <taxon>Polisuviricotina</taxon>
        <taxon>Pharingeaviricetes</taxon>
        <taxon>Rowavirales</taxon>
        <taxon>Adenoviridae</taxon>
        <taxon>Siadenovirus</taxon>
        <taxon>Siadenovirus sanguineae</taxon>
        <taxon>Psittacine siadenovirus E</taxon>
    </lineage>
</organism>
<dbReference type="Proteomes" id="UP000681220">
    <property type="component" value="Segment"/>
</dbReference>
<evidence type="ECO:0000256" key="3">
    <source>
        <dbReference type="ARBA" id="ARBA00022801"/>
    </source>
</evidence>